<evidence type="ECO:0000256" key="13">
    <source>
        <dbReference type="SAM" id="Coils"/>
    </source>
</evidence>
<accession>A0A942W9V0</accession>
<dbReference type="InterPro" id="IPR003447">
    <property type="entry name" value="FEMABX"/>
</dbReference>
<evidence type="ECO:0000256" key="5">
    <source>
        <dbReference type="ARBA" id="ARBA00022679"/>
    </source>
</evidence>
<keyword evidence="6" id="KW-0133">Cell shape</keyword>
<protein>
    <recommendedName>
        <fullName evidence="3">Aminoacyltransferase FemA</fullName>
        <ecNumber evidence="2">2.3.2.17</ecNumber>
    </recommendedName>
    <alternativeName>
        <fullName evidence="11">Factor essential for expression of methicillin resistance A</fullName>
    </alternativeName>
    <alternativeName>
        <fullName evidence="10">N-acetylmuramoyl-L-alanyl-D-glutamyl-L-lysyl-(N6-glycyl)-D-alanyl-D-alanine-diphosphoundecaprenyl-N-acetylglucosamine:glycine glycyltransferase</fullName>
    </alternativeName>
</protein>
<evidence type="ECO:0000256" key="7">
    <source>
        <dbReference type="ARBA" id="ARBA00022984"/>
    </source>
</evidence>
<dbReference type="SUPFAM" id="SSF55729">
    <property type="entry name" value="Acyl-CoA N-acyltransferases (Nat)"/>
    <property type="match status" value="2"/>
</dbReference>
<evidence type="ECO:0000256" key="10">
    <source>
        <dbReference type="ARBA" id="ARBA00030706"/>
    </source>
</evidence>
<keyword evidence="5" id="KW-0808">Transferase</keyword>
<evidence type="ECO:0000256" key="1">
    <source>
        <dbReference type="ARBA" id="ARBA00009943"/>
    </source>
</evidence>
<dbReference type="PANTHER" id="PTHR36174:SF2">
    <property type="entry name" value="AMINOACYLTRANSFERASE FEMA"/>
    <property type="match status" value="1"/>
</dbReference>
<dbReference type="GO" id="GO:0016755">
    <property type="term" value="F:aminoacyltransferase activity"/>
    <property type="evidence" value="ECO:0007669"/>
    <property type="project" value="InterPro"/>
</dbReference>
<keyword evidence="7" id="KW-0573">Peptidoglycan synthesis</keyword>
<dbReference type="GO" id="GO:0008360">
    <property type="term" value="P:regulation of cell shape"/>
    <property type="evidence" value="ECO:0007669"/>
    <property type="project" value="UniProtKB-KW"/>
</dbReference>
<proteinExistence type="inferred from homology"/>
<evidence type="ECO:0000256" key="3">
    <source>
        <dbReference type="ARBA" id="ARBA00016236"/>
    </source>
</evidence>
<keyword evidence="8" id="KW-0012">Acyltransferase</keyword>
<comment type="caution">
    <text evidence="14">The sequence shown here is derived from an EMBL/GenBank/DDBJ whole genome shotgun (WGS) entry which is preliminary data.</text>
</comment>
<dbReference type="AlphaFoldDB" id="A0A942W9V0"/>
<comment type="similarity">
    <text evidence="1">Belongs to the FemABX family.</text>
</comment>
<dbReference type="Gene3D" id="3.40.630.30">
    <property type="match status" value="2"/>
</dbReference>
<organism evidence="14 15">
    <name type="scientific">Amedibacillus dolichus</name>
    <dbReference type="NCBI Taxonomy" id="31971"/>
    <lineage>
        <taxon>Bacteria</taxon>
        <taxon>Bacillati</taxon>
        <taxon>Bacillota</taxon>
        <taxon>Erysipelotrichia</taxon>
        <taxon>Erysipelotrichales</taxon>
        <taxon>Erysipelotrichaceae</taxon>
        <taxon>Amedibacillus</taxon>
    </lineage>
</organism>
<dbReference type="EC" id="2.3.2.17" evidence="2"/>
<dbReference type="RefSeq" id="WP_004797493.1">
    <property type="nucleotide sequence ID" value="NZ_CAUFDR010000052.1"/>
</dbReference>
<dbReference type="InterPro" id="IPR010978">
    <property type="entry name" value="tRNA-bd_arm"/>
</dbReference>
<evidence type="ECO:0000256" key="12">
    <source>
        <dbReference type="ARBA" id="ARBA00047483"/>
    </source>
</evidence>
<evidence type="ECO:0000256" key="11">
    <source>
        <dbReference type="ARBA" id="ARBA00032233"/>
    </source>
</evidence>
<gene>
    <name evidence="14" type="ORF">KHZ85_01540</name>
</gene>
<dbReference type="GO" id="GO:0009252">
    <property type="term" value="P:peptidoglycan biosynthetic process"/>
    <property type="evidence" value="ECO:0007669"/>
    <property type="project" value="UniProtKB-KW"/>
</dbReference>
<reference evidence="14" key="1">
    <citation type="submission" date="2021-02" db="EMBL/GenBank/DDBJ databases">
        <title>Infant gut strain persistence is associated with maternal origin, phylogeny, and functional potential including surface adhesion and iron acquisition.</title>
        <authorList>
            <person name="Lou Y.C."/>
        </authorList>
    </citation>
    <scope>NUCLEOTIDE SEQUENCE</scope>
    <source>
        <strain evidence="14">L3_108_103G1_dasL3_108_103G1_concoct_2</strain>
    </source>
</reference>
<name>A0A942W9V0_9FIRM</name>
<dbReference type="InterPro" id="IPR016181">
    <property type="entry name" value="Acyl_CoA_acyltransferase"/>
</dbReference>
<dbReference type="PROSITE" id="PS51191">
    <property type="entry name" value="FEMABX"/>
    <property type="match status" value="1"/>
</dbReference>
<evidence type="ECO:0000313" key="15">
    <source>
        <dbReference type="Proteomes" id="UP000753219"/>
    </source>
</evidence>
<feature type="coiled-coil region" evidence="13">
    <location>
        <begin position="249"/>
        <end position="306"/>
    </location>
</feature>
<dbReference type="SUPFAM" id="SSF46589">
    <property type="entry name" value="tRNA-binding arm"/>
    <property type="match status" value="1"/>
</dbReference>
<keyword evidence="4" id="KW-0963">Cytoplasm</keyword>
<keyword evidence="13" id="KW-0175">Coiled coil</keyword>
<dbReference type="GO" id="GO:0071555">
    <property type="term" value="P:cell wall organization"/>
    <property type="evidence" value="ECO:0007669"/>
    <property type="project" value="UniProtKB-KW"/>
</dbReference>
<evidence type="ECO:0000256" key="2">
    <source>
        <dbReference type="ARBA" id="ARBA00012466"/>
    </source>
</evidence>
<dbReference type="PANTHER" id="PTHR36174">
    <property type="entry name" value="LIPID II:GLYCINE GLYCYLTRANSFERASE"/>
    <property type="match status" value="1"/>
</dbReference>
<dbReference type="Proteomes" id="UP000753219">
    <property type="component" value="Unassembled WGS sequence"/>
</dbReference>
<evidence type="ECO:0000313" key="14">
    <source>
        <dbReference type="EMBL" id="MBS4883430.1"/>
    </source>
</evidence>
<evidence type="ECO:0000256" key="4">
    <source>
        <dbReference type="ARBA" id="ARBA00022490"/>
    </source>
</evidence>
<evidence type="ECO:0000256" key="9">
    <source>
        <dbReference type="ARBA" id="ARBA00023316"/>
    </source>
</evidence>
<comment type="catalytic activity">
    <reaction evidence="12">
        <text>beta-D-GlcNAc-(1-&gt;4)-Mur2Ac(oyl-L-Ala-D-isoglutaminyl-L-Lys-(N(6)-Gly)-D-Ala-D-Ala)-di-trans,octa-cis-undecaprenyl diphosphate + 2 glycyl-tRNA(Gly) = MurNAc-L-Ala-D-isoglutaminyl-L-Lys-(N(6)-tri-Gly)-D-Ala-D-Ala-diphospho-di-trans,octa-cis-undecaprenyl-GlcNAc + 2 tRNA(Gly) + 2 H(+)</text>
        <dbReference type="Rhea" id="RHEA:30439"/>
        <dbReference type="Rhea" id="RHEA-COMP:9664"/>
        <dbReference type="Rhea" id="RHEA-COMP:9683"/>
        <dbReference type="ChEBI" id="CHEBI:15378"/>
        <dbReference type="ChEBI" id="CHEBI:62234"/>
        <dbReference type="ChEBI" id="CHEBI:62235"/>
        <dbReference type="ChEBI" id="CHEBI:78442"/>
        <dbReference type="ChEBI" id="CHEBI:78522"/>
        <dbReference type="EC" id="2.3.2.17"/>
    </reaction>
</comment>
<keyword evidence="9" id="KW-0961">Cell wall biogenesis/degradation</keyword>
<dbReference type="Pfam" id="PF02388">
    <property type="entry name" value="FemAB"/>
    <property type="match status" value="1"/>
</dbReference>
<dbReference type="Gene3D" id="1.20.58.90">
    <property type="match status" value="1"/>
</dbReference>
<evidence type="ECO:0000256" key="6">
    <source>
        <dbReference type="ARBA" id="ARBA00022960"/>
    </source>
</evidence>
<dbReference type="EMBL" id="JAGZMZ010000003">
    <property type="protein sequence ID" value="MBS4883430.1"/>
    <property type="molecule type" value="Genomic_DNA"/>
</dbReference>
<dbReference type="InterPro" id="IPR050644">
    <property type="entry name" value="PG_Glycine_Bridge_Synth"/>
</dbReference>
<evidence type="ECO:0000256" key="8">
    <source>
        <dbReference type="ARBA" id="ARBA00023315"/>
    </source>
</evidence>
<sequence length="422" mass="49864">MEFVVLTKEEYSSFFNSSHLQNFWQSVEMAKMRESRGWEIHYVGVKENDILLCAATLQSLQVYRGYKLFMALRGFLVDYHNEELLRFFIQNVKAYVNDNKCLYMKIDPYISYQPHDIDGNAMPNGKKEDGLIALFEEYGFVHQGFRTYHDDEFEPRWISVLNTANTTEEEILKNMHSMTKRNIAFTKKNNIEVCTLERDQLSILDDVIRETGGRKNFHSQNLAYYTSMYDCFKEHFEAKAAYIYFPTYITKTEGEVLNLSAQIDKLEIACAQNPDAKKKTNQLKDLKRQQEVLKKRLCEAAELQREHGDTLYLAAAMFLKYDSEILYLFGGSYEKFHQFKGSYAIQWDMIKECINRKIPRYNFYGISGNFHEDAEDYGVYLFKKGFHADVVELLGDFIYIADPKQYKQYQMLRKIKHKILRR</sequence>
<dbReference type="GO" id="GO:0000166">
    <property type="term" value="F:nucleotide binding"/>
    <property type="evidence" value="ECO:0007669"/>
    <property type="project" value="InterPro"/>
</dbReference>